<dbReference type="EMBL" id="HBGF01000389">
    <property type="protein sequence ID" value="CAD9088153.1"/>
    <property type="molecule type" value="Transcribed_RNA"/>
</dbReference>
<proteinExistence type="predicted"/>
<sequence>MLRATTYRAAPVFLQVMDVEKFGEVHGFCRKGVAFSIKFELGEGVEEMGLEEFRRRLDDEMRQHSRVYDTVQGGKILTHMHKEVDGKILAYHKYIVCGKMRGGYMRNDMKFGLRASGHNGGKLRAGLPYAGDEL</sequence>
<accession>A0A7S1PLZ9</accession>
<evidence type="ECO:0000313" key="1">
    <source>
        <dbReference type="EMBL" id="CAD9088153.1"/>
    </source>
</evidence>
<name>A0A7S1PLZ9_NEODS</name>
<dbReference type="AlphaFoldDB" id="A0A7S1PLZ9"/>
<reference evidence="1" key="1">
    <citation type="submission" date="2021-01" db="EMBL/GenBank/DDBJ databases">
        <authorList>
            <person name="Corre E."/>
            <person name="Pelletier E."/>
            <person name="Niang G."/>
            <person name="Scheremetjew M."/>
            <person name="Finn R."/>
            <person name="Kale V."/>
            <person name="Holt S."/>
            <person name="Cochrane G."/>
            <person name="Meng A."/>
            <person name="Brown T."/>
            <person name="Cohen L."/>
        </authorList>
    </citation>
    <scope>NUCLEOTIDE SEQUENCE</scope>
    <source>
        <strain evidence="1">CCAP 1951/1</strain>
    </source>
</reference>
<protein>
    <submittedName>
        <fullName evidence="1">Uncharacterized protein</fullName>
    </submittedName>
</protein>
<gene>
    <name evidence="1" type="ORF">NDES1114_LOCUS290</name>
</gene>
<organism evidence="1">
    <name type="scientific">Neobodo designis</name>
    <name type="common">Flagellated protozoan</name>
    <name type="synonym">Bodo designis</name>
    <dbReference type="NCBI Taxonomy" id="312471"/>
    <lineage>
        <taxon>Eukaryota</taxon>
        <taxon>Discoba</taxon>
        <taxon>Euglenozoa</taxon>
        <taxon>Kinetoplastea</taxon>
        <taxon>Metakinetoplastina</taxon>
        <taxon>Neobodonida</taxon>
        <taxon>Neobodo</taxon>
    </lineage>
</organism>